<organism evidence="2 3">
    <name type="scientific">Prosthecobacter vanneervenii</name>
    <dbReference type="NCBI Taxonomy" id="48466"/>
    <lineage>
        <taxon>Bacteria</taxon>
        <taxon>Pseudomonadati</taxon>
        <taxon>Verrucomicrobiota</taxon>
        <taxon>Verrucomicrobiia</taxon>
        <taxon>Verrucomicrobiales</taxon>
        <taxon>Verrucomicrobiaceae</taxon>
        <taxon>Prosthecobacter</taxon>
    </lineage>
</organism>
<protein>
    <submittedName>
        <fullName evidence="2">Uncharacterized protein</fullName>
    </submittedName>
</protein>
<evidence type="ECO:0000256" key="1">
    <source>
        <dbReference type="SAM" id="SignalP"/>
    </source>
</evidence>
<keyword evidence="3" id="KW-1185">Reference proteome</keyword>
<evidence type="ECO:0000313" key="2">
    <source>
        <dbReference type="EMBL" id="MBB5032547.1"/>
    </source>
</evidence>
<dbReference type="EMBL" id="JACHIG010000004">
    <property type="protein sequence ID" value="MBB5032547.1"/>
    <property type="molecule type" value="Genomic_DNA"/>
</dbReference>
<comment type="caution">
    <text evidence="2">The sequence shown here is derived from an EMBL/GenBank/DDBJ whole genome shotgun (WGS) entry which is preliminary data.</text>
</comment>
<dbReference type="AlphaFoldDB" id="A0A7W7YAR6"/>
<dbReference type="Proteomes" id="UP000590740">
    <property type="component" value="Unassembled WGS sequence"/>
</dbReference>
<proteinExistence type="predicted"/>
<feature type="chain" id="PRO_5030977079" evidence="1">
    <location>
        <begin position="21"/>
        <end position="196"/>
    </location>
</feature>
<gene>
    <name evidence="2" type="ORF">HNQ65_002129</name>
</gene>
<name>A0A7W7YAR6_9BACT</name>
<evidence type="ECO:0000313" key="3">
    <source>
        <dbReference type="Proteomes" id="UP000590740"/>
    </source>
</evidence>
<dbReference type="RefSeq" id="WP_184339474.1">
    <property type="nucleotide sequence ID" value="NZ_JACHIG010000004.1"/>
</dbReference>
<keyword evidence="1" id="KW-0732">Signal</keyword>
<feature type="signal peptide" evidence="1">
    <location>
        <begin position="1"/>
        <end position="20"/>
    </location>
</feature>
<reference evidence="2 3" key="1">
    <citation type="submission" date="2020-08" db="EMBL/GenBank/DDBJ databases">
        <title>Genomic Encyclopedia of Type Strains, Phase IV (KMG-IV): sequencing the most valuable type-strain genomes for metagenomic binning, comparative biology and taxonomic classification.</title>
        <authorList>
            <person name="Goeker M."/>
        </authorList>
    </citation>
    <scope>NUCLEOTIDE SEQUENCE [LARGE SCALE GENOMIC DNA]</scope>
    <source>
        <strain evidence="2 3">DSM 12252</strain>
    </source>
</reference>
<accession>A0A7W7YAR6</accession>
<sequence length="196" mass="21684">MKLFILFIMLACGALDMASAQRVPPAPTMLAGPADWRFERLPIPPGFARDIPWSGYEEARFSPGMFRTDSPTYFTYVLSVCIDGTPKIEAAELKDFLDRYFKGLSTMVGRGKGMQPDPAVFNAEVKPLEKAGSFLARVPYIDTFTDGRQITLNVEIEVRPLPQSSKTQIILLLSPQAAEAEIWTKLRGIRAEAGAP</sequence>